<dbReference type="EMBL" id="AMCI01000112">
    <property type="protein sequence ID" value="EJX10732.1"/>
    <property type="molecule type" value="Genomic_DNA"/>
</dbReference>
<accession>J9GQU1</accession>
<gene>
    <name evidence="1" type="ORF">EVA_00572</name>
</gene>
<feature type="non-terminal residue" evidence="1">
    <location>
        <position position="1"/>
    </location>
</feature>
<evidence type="ECO:0000313" key="1">
    <source>
        <dbReference type="EMBL" id="EJX10732.1"/>
    </source>
</evidence>
<comment type="caution">
    <text evidence="1">The sequence shown here is derived from an EMBL/GenBank/DDBJ whole genome shotgun (WGS) entry which is preliminary data.</text>
</comment>
<name>J9GQU1_9ZZZZ</name>
<dbReference type="AlphaFoldDB" id="J9GQU1"/>
<protein>
    <submittedName>
        <fullName evidence="1">Uncharacterized protein</fullName>
    </submittedName>
</protein>
<proteinExistence type="predicted"/>
<sequence length="60" mass="6621">DFDSCGGTAAGLLRKGKYSVFSWVYVWSVADGVEVDAPQCIVVHCLKIDDLFFMSVPDVY</sequence>
<organism evidence="1">
    <name type="scientific">gut metagenome</name>
    <dbReference type="NCBI Taxonomy" id="749906"/>
    <lineage>
        <taxon>unclassified sequences</taxon>
        <taxon>metagenomes</taxon>
        <taxon>organismal metagenomes</taxon>
    </lineage>
</organism>
<reference evidence="1" key="1">
    <citation type="journal article" date="2012" name="PLoS ONE">
        <title>Gene sets for utilization of primary and secondary nutrition supplies in the distal gut of endangered iberian lynx.</title>
        <authorList>
            <person name="Alcaide M."/>
            <person name="Messina E."/>
            <person name="Richter M."/>
            <person name="Bargiela R."/>
            <person name="Peplies J."/>
            <person name="Huws S.A."/>
            <person name="Newbold C.J."/>
            <person name="Golyshin P.N."/>
            <person name="Simon M.A."/>
            <person name="Lopez G."/>
            <person name="Yakimov M.M."/>
            <person name="Ferrer M."/>
        </authorList>
    </citation>
    <scope>NUCLEOTIDE SEQUENCE</scope>
</reference>